<protein>
    <recommendedName>
        <fullName evidence="2">Sporulation stage II protein D amidase enhancer LytB N-terminal domain-containing protein</fullName>
    </recommendedName>
</protein>
<dbReference type="Gene3D" id="2.60.40.4070">
    <property type="match status" value="2"/>
</dbReference>
<accession>A0A2T4U9U6</accession>
<dbReference type="Proteomes" id="UP000240509">
    <property type="component" value="Unassembled WGS sequence"/>
</dbReference>
<proteinExistence type="predicted"/>
<comment type="caution">
    <text evidence="3">The sequence shown here is derived from an EMBL/GenBank/DDBJ whole genome shotgun (WGS) entry which is preliminary data.</text>
</comment>
<organism evidence="3 4">
    <name type="scientific">Alkalicoccus saliphilus</name>
    <dbReference type="NCBI Taxonomy" id="200989"/>
    <lineage>
        <taxon>Bacteria</taxon>
        <taxon>Bacillati</taxon>
        <taxon>Bacillota</taxon>
        <taxon>Bacilli</taxon>
        <taxon>Bacillales</taxon>
        <taxon>Bacillaceae</taxon>
        <taxon>Alkalicoccus</taxon>
    </lineage>
</organism>
<evidence type="ECO:0000259" key="2">
    <source>
        <dbReference type="Pfam" id="PF08486"/>
    </source>
</evidence>
<dbReference type="Pfam" id="PF08486">
    <property type="entry name" value="SpoIID"/>
    <property type="match status" value="1"/>
</dbReference>
<dbReference type="EMBL" id="PZJJ01000002">
    <property type="protein sequence ID" value="PTL40161.1"/>
    <property type="molecule type" value="Genomic_DNA"/>
</dbReference>
<keyword evidence="1" id="KW-0812">Transmembrane</keyword>
<evidence type="ECO:0000256" key="1">
    <source>
        <dbReference type="SAM" id="Phobius"/>
    </source>
</evidence>
<reference evidence="3 4" key="1">
    <citation type="submission" date="2018-03" db="EMBL/GenBank/DDBJ databases">
        <title>Alkalicoccus saliphilus sp. nov., isolated from a mineral pool.</title>
        <authorList>
            <person name="Zhao B."/>
        </authorList>
    </citation>
    <scope>NUCLEOTIDE SEQUENCE [LARGE SCALE GENOMIC DNA]</scope>
    <source>
        <strain evidence="3 4">6AG</strain>
    </source>
</reference>
<keyword evidence="1" id="KW-1133">Transmembrane helix</keyword>
<dbReference type="NCBIfam" id="TIGR02669">
    <property type="entry name" value="SpoIID_LytB"/>
    <property type="match status" value="1"/>
</dbReference>
<dbReference type="InterPro" id="IPR013693">
    <property type="entry name" value="SpoIID/LytB_N"/>
</dbReference>
<dbReference type="GO" id="GO:0030435">
    <property type="term" value="P:sporulation resulting in formation of a cellular spore"/>
    <property type="evidence" value="ECO:0007669"/>
    <property type="project" value="InterPro"/>
</dbReference>
<dbReference type="InterPro" id="IPR013486">
    <property type="entry name" value="SpoIID/LytB"/>
</dbReference>
<dbReference type="AlphaFoldDB" id="A0A2T4U9U6"/>
<sequence length="993" mass="110709">MLEYSRLVKRIERDGKMKRTIGTIFISFLLSLFLFGGFASAEVKEITVDLKQYINNASSVNVELKGDYYLEDGTVMEEGKNYQVKTDGQNILFMNGTEKKAESRSFTLTPEKYENQYIKINDQSYLGNMKFQSDKRGSSYAVLPTNTLLFEDYLKGVVPREMSDSTGNTDAQGNSGLEALKAQAIIARTFAQARMDRTLEDTTNDQVYGGLLDAPNSIKAVNETVGEVLTYEGKLFETFYSASNGGIVQSNVNAWGGSSLPYLQKRTDDYDPKPEWNFDIKRKDAGSPVYKIFENLVKRHGGDDFSSGEVKVKDIINIVPLDFASNERILMQVEALVEKNGSSSTLKFKAPVYEFRIELLGSGISGMGSHVITDVKVTNNAISLKGKGLGHGVGLSQRGAIQRALNGYSDQSILAFYFPNALIEHNGDQYDPDNVSWKVPSEPDETKEDKMSLKEFYADVNPGNDLRVTVSTSRSGNLEVHLKKDGEIVETLQERTWLSAGDNNYSFDASELEGTYTVSVRAADADSNVVNESKSVSFDDLSQLIKSMDISSKDRKVEITYETARNSNVSINILDENDELIEELKSRSWDKAGKETISWDPGELSGEFTFELRAADGMQVAYETKTVTIEELKKLEDMIELTNVEYKDGKVIVAFTSETGANLSIDLLDNNEQKVKELKSRSWDSAGSYEIEWEVEDVHGGHIVQLRAADGNEVIFKEESVEIPSPLSAVINDIKLEDREVLVSYETMKNANVSIEVYDKDGSQVDTVKERSWDQAGKNTVTWDAGTYTGTHTFKLRAADGSKVVYEEKSLEIPGLDLVTKAALDLENRKVSFTYKTMKNANVSIEVFDKDGSHVDTMKERSWDQAGENTVTWEAGSYAGKYTFELRAADGNEVVYEEKSLEIPEIGLAVVNEMKIDSEEVEMHYTTYNNANVSAAVYGSQGNKVKDIKERTWDKAGSSKVNWDSEGLTGEFIIELRVADGSEVIYLEEDILL</sequence>
<feature type="transmembrane region" description="Helical" evidence="1">
    <location>
        <begin position="21"/>
        <end position="41"/>
    </location>
</feature>
<evidence type="ECO:0000313" key="4">
    <source>
        <dbReference type="Proteomes" id="UP000240509"/>
    </source>
</evidence>
<keyword evidence="4" id="KW-1185">Reference proteome</keyword>
<evidence type="ECO:0000313" key="3">
    <source>
        <dbReference type="EMBL" id="PTL40161.1"/>
    </source>
</evidence>
<gene>
    <name evidence="3" type="ORF">C6Y45_01925</name>
</gene>
<name>A0A2T4U9U6_9BACI</name>
<keyword evidence="1" id="KW-0472">Membrane</keyword>
<feature type="domain" description="Sporulation stage II protein D amidase enhancer LytB N-terminal" evidence="2">
    <location>
        <begin position="144"/>
        <end position="231"/>
    </location>
</feature>